<dbReference type="Proteomes" id="UP001215151">
    <property type="component" value="Unassembled WGS sequence"/>
</dbReference>
<feature type="compositionally biased region" description="Low complexity" evidence="1">
    <location>
        <begin position="172"/>
        <end position="182"/>
    </location>
</feature>
<accession>A0AAD7X6M5</accession>
<evidence type="ECO:0000259" key="2">
    <source>
        <dbReference type="Pfam" id="PF24626"/>
    </source>
</evidence>
<feature type="region of interest" description="Disordered" evidence="1">
    <location>
        <begin position="292"/>
        <end position="346"/>
    </location>
</feature>
<reference evidence="3" key="1">
    <citation type="submission" date="2022-11" db="EMBL/GenBank/DDBJ databases">
        <title>Genome Sequence of Cubamyces cubensis.</title>
        <authorList>
            <person name="Buettner E."/>
        </authorList>
    </citation>
    <scope>NUCLEOTIDE SEQUENCE</scope>
    <source>
        <strain evidence="3">MPL-01</strain>
    </source>
</reference>
<dbReference type="SUPFAM" id="SSF53098">
    <property type="entry name" value="Ribonuclease H-like"/>
    <property type="match status" value="1"/>
</dbReference>
<dbReference type="InterPro" id="IPR012337">
    <property type="entry name" value="RNaseH-like_sf"/>
</dbReference>
<dbReference type="InterPro" id="IPR056924">
    <property type="entry name" value="SH3_Tf2-1"/>
</dbReference>
<feature type="compositionally biased region" description="Polar residues" evidence="1">
    <location>
        <begin position="312"/>
        <end position="321"/>
    </location>
</feature>
<gene>
    <name evidence="3" type="ORF">ONZ51_g11083</name>
</gene>
<dbReference type="Pfam" id="PF24626">
    <property type="entry name" value="SH3_Tf2-1"/>
    <property type="match status" value="1"/>
</dbReference>
<proteinExistence type="predicted"/>
<feature type="compositionally biased region" description="Pro residues" evidence="1">
    <location>
        <begin position="333"/>
        <end position="346"/>
    </location>
</feature>
<dbReference type="Gene3D" id="3.30.420.10">
    <property type="entry name" value="Ribonuclease H-like superfamily/Ribonuclease H"/>
    <property type="match status" value="1"/>
</dbReference>
<dbReference type="InterPro" id="IPR036397">
    <property type="entry name" value="RNaseH_sf"/>
</dbReference>
<sequence length="346" mass="38840">MNQEIETYLRIFTNHRQDDWPNWLPLAAFAYRNRVHSATGYSPFFMTHGHHPHTGMEVKSSVPNESAEQFASRMKAIQQRASEALVKAKDAMKRKYDQHKRESRNYQIGDWVYIDATHLRTDRPTKKFEDKRYGPFQMEKKVGAAAYQLKLPRNLQPRASIYALTPAMPGPAIHSASSAPSPHHNPRSETVPPSPTSDDTARTQDRPTVEAALVRAHPDEPRLINGSLLSNTTVPIALDQPFVPQTPRIRKRANITMTPSSLPIPPSPTKPKYGPIAPVRDSPNNPFIVNDPPMSATAKAEYRLSPPRTPLHPSTCSSLEPASTHHERAVHFEPPPSPTPLPRSRK</sequence>
<comment type="caution">
    <text evidence="3">The sequence shown here is derived from an EMBL/GenBank/DDBJ whole genome shotgun (WGS) entry which is preliminary data.</text>
</comment>
<organism evidence="3 4">
    <name type="scientific">Trametes cubensis</name>
    <dbReference type="NCBI Taxonomy" id="1111947"/>
    <lineage>
        <taxon>Eukaryota</taxon>
        <taxon>Fungi</taxon>
        <taxon>Dikarya</taxon>
        <taxon>Basidiomycota</taxon>
        <taxon>Agaricomycotina</taxon>
        <taxon>Agaricomycetes</taxon>
        <taxon>Polyporales</taxon>
        <taxon>Polyporaceae</taxon>
        <taxon>Trametes</taxon>
    </lineage>
</organism>
<dbReference type="PANTHER" id="PTHR37984">
    <property type="entry name" value="PROTEIN CBG26694"/>
    <property type="match status" value="1"/>
</dbReference>
<feature type="region of interest" description="Disordered" evidence="1">
    <location>
        <begin position="172"/>
        <end position="205"/>
    </location>
</feature>
<name>A0AAD7X6M5_9APHY</name>
<evidence type="ECO:0000313" key="3">
    <source>
        <dbReference type="EMBL" id="KAJ8462152.1"/>
    </source>
</evidence>
<feature type="domain" description="Tf2-1-like SH3-like" evidence="2">
    <location>
        <begin position="109"/>
        <end position="156"/>
    </location>
</feature>
<dbReference type="AlphaFoldDB" id="A0AAD7X6M5"/>
<dbReference type="EMBL" id="JAPEVG010000491">
    <property type="protein sequence ID" value="KAJ8462152.1"/>
    <property type="molecule type" value="Genomic_DNA"/>
</dbReference>
<dbReference type="GO" id="GO:0003676">
    <property type="term" value="F:nucleic acid binding"/>
    <property type="evidence" value="ECO:0007669"/>
    <property type="project" value="InterPro"/>
</dbReference>
<dbReference type="PANTHER" id="PTHR37984:SF5">
    <property type="entry name" value="PROTEIN NYNRIN-LIKE"/>
    <property type="match status" value="1"/>
</dbReference>
<evidence type="ECO:0000313" key="4">
    <source>
        <dbReference type="Proteomes" id="UP001215151"/>
    </source>
</evidence>
<keyword evidence="4" id="KW-1185">Reference proteome</keyword>
<protein>
    <recommendedName>
        <fullName evidence="2">Tf2-1-like SH3-like domain-containing protein</fullName>
    </recommendedName>
</protein>
<dbReference type="InterPro" id="IPR050951">
    <property type="entry name" value="Retrovirus_Pol_polyprotein"/>
</dbReference>
<evidence type="ECO:0000256" key="1">
    <source>
        <dbReference type="SAM" id="MobiDB-lite"/>
    </source>
</evidence>